<evidence type="ECO:0000256" key="1">
    <source>
        <dbReference type="SAM" id="MobiDB-lite"/>
    </source>
</evidence>
<feature type="region of interest" description="Disordered" evidence="1">
    <location>
        <begin position="64"/>
        <end position="160"/>
    </location>
</feature>
<proteinExistence type="predicted"/>
<feature type="region of interest" description="Disordered" evidence="1">
    <location>
        <begin position="15"/>
        <end position="42"/>
    </location>
</feature>
<accession>A0AA88CM57</accession>
<dbReference type="EMBL" id="BTGU01000001">
    <property type="protein sequence ID" value="GMN26963.1"/>
    <property type="molecule type" value="Genomic_DNA"/>
</dbReference>
<protein>
    <submittedName>
        <fullName evidence="2">Uncharacterized protein</fullName>
    </submittedName>
</protein>
<evidence type="ECO:0000313" key="2">
    <source>
        <dbReference type="EMBL" id="GMN26963.1"/>
    </source>
</evidence>
<feature type="compositionally biased region" description="Basic and acidic residues" evidence="1">
    <location>
        <begin position="150"/>
        <end position="160"/>
    </location>
</feature>
<organism evidence="2 3">
    <name type="scientific">Ficus carica</name>
    <name type="common">Common fig</name>
    <dbReference type="NCBI Taxonomy" id="3494"/>
    <lineage>
        <taxon>Eukaryota</taxon>
        <taxon>Viridiplantae</taxon>
        <taxon>Streptophyta</taxon>
        <taxon>Embryophyta</taxon>
        <taxon>Tracheophyta</taxon>
        <taxon>Spermatophyta</taxon>
        <taxon>Magnoliopsida</taxon>
        <taxon>eudicotyledons</taxon>
        <taxon>Gunneridae</taxon>
        <taxon>Pentapetalae</taxon>
        <taxon>rosids</taxon>
        <taxon>fabids</taxon>
        <taxon>Rosales</taxon>
        <taxon>Moraceae</taxon>
        <taxon>Ficeae</taxon>
        <taxon>Ficus</taxon>
    </lineage>
</organism>
<comment type="caution">
    <text evidence="2">The sequence shown here is derived from an EMBL/GenBank/DDBJ whole genome shotgun (WGS) entry which is preliminary data.</text>
</comment>
<feature type="compositionally biased region" description="Basic and acidic residues" evidence="1">
    <location>
        <begin position="106"/>
        <end position="125"/>
    </location>
</feature>
<keyword evidence="3" id="KW-1185">Reference proteome</keyword>
<name>A0AA88CM57_FICCA</name>
<reference evidence="2" key="1">
    <citation type="submission" date="2023-07" db="EMBL/GenBank/DDBJ databases">
        <title>draft genome sequence of fig (Ficus carica).</title>
        <authorList>
            <person name="Takahashi T."/>
            <person name="Nishimura K."/>
        </authorList>
    </citation>
    <scope>NUCLEOTIDE SEQUENCE</scope>
</reference>
<sequence length="160" mass="17222">MPTFVWSSAPSHLTSCRSQRECSRRRNRGSPSDPVAGDESKELQLFTLSITDGGHSRYKELGLMPTTISNPAPPGSDLAISSRPPRQVYTPSDSGRRANDGAMGDSRGRRARDWVKGDSRGRRACDSAVSGSRGRRAPNVGDGLVGAIGRGKERWRGGRG</sequence>
<dbReference type="AlphaFoldDB" id="A0AA88CM57"/>
<evidence type="ECO:0000313" key="3">
    <source>
        <dbReference type="Proteomes" id="UP001187192"/>
    </source>
</evidence>
<gene>
    <name evidence="2" type="ORF">TIFTF001_001487</name>
</gene>
<dbReference type="Proteomes" id="UP001187192">
    <property type="component" value="Unassembled WGS sequence"/>
</dbReference>